<evidence type="ECO:0000256" key="1">
    <source>
        <dbReference type="ARBA" id="ARBA00004651"/>
    </source>
</evidence>
<evidence type="ECO:0000256" key="11">
    <source>
        <dbReference type="SAM" id="MobiDB-lite"/>
    </source>
</evidence>
<keyword evidence="7 9" id="KW-1133">Transmembrane helix</keyword>
<feature type="transmembrane region" description="Helical" evidence="9">
    <location>
        <begin position="36"/>
        <end position="60"/>
    </location>
</feature>
<evidence type="ECO:0000256" key="3">
    <source>
        <dbReference type="ARBA" id="ARBA00022448"/>
    </source>
</evidence>
<evidence type="ECO:0000256" key="10">
    <source>
        <dbReference type="RuleBase" id="RU363054"/>
    </source>
</evidence>
<keyword evidence="6 9" id="KW-0812">Transmembrane</keyword>
<comment type="similarity">
    <text evidence="2 10">Belongs to the binding-protein-dependent transport system permease family. CysTW subfamily.</text>
</comment>
<dbReference type="InterPro" id="IPR051124">
    <property type="entry name" value="Phosphate_Transport_Permease"/>
</dbReference>
<dbReference type="Gene3D" id="1.10.3720.10">
    <property type="entry name" value="MetI-like"/>
    <property type="match status" value="2"/>
</dbReference>
<feature type="transmembrane region" description="Helical" evidence="9">
    <location>
        <begin position="131"/>
        <end position="152"/>
    </location>
</feature>
<dbReference type="Proteomes" id="UP000632849">
    <property type="component" value="Unassembled WGS sequence"/>
</dbReference>
<evidence type="ECO:0000256" key="5">
    <source>
        <dbReference type="ARBA" id="ARBA00022592"/>
    </source>
</evidence>
<evidence type="ECO:0000256" key="2">
    <source>
        <dbReference type="ARBA" id="ARBA00007069"/>
    </source>
</evidence>
<dbReference type="PANTHER" id="PTHR30425:SF1">
    <property type="entry name" value="PHOSPHATE TRANSPORT SYSTEM PERMEASE PROTEIN PSTC"/>
    <property type="match status" value="1"/>
</dbReference>
<feature type="transmembrane region" description="Helical" evidence="9">
    <location>
        <begin position="223"/>
        <end position="243"/>
    </location>
</feature>
<evidence type="ECO:0000313" key="13">
    <source>
        <dbReference type="EMBL" id="GHG28194.1"/>
    </source>
</evidence>
<dbReference type="AlphaFoldDB" id="A0A919BZ88"/>
<dbReference type="GO" id="GO:0006817">
    <property type="term" value="P:phosphate ion transport"/>
    <property type="evidence" value="ECO:0007669"/>
    <property type="project" value="UniProtKB-KW"/>
</dbReference>
<evidence type="ECO:0000259" key="12">
    <source>
        <dbReference type="PROSITE" id="PS50928"/>
    </source>
</evidence>
<comment type="subcellular location">
    <subcellularLocation>
        <location evidence="1 9">Cell membrane</location>
        <topology evidence="1 9">Multi-pass membrane protein</topology>
    </subcellularLocation>
</comment>
<comment type="function">
    <text evidence="10">Part of the binding-protein-dependent transport system for phosphate; probably responsible for the translocation of the substrate across the membrane.</text>
</comment>
<dbReference type="EMBL" id="BNBE01000004">
    <property type="protein sequence ID" value="GHG28194.1"/>
    <property type="molecule type" value="Genomic_DNA"/>
</dbReference>
<feature type="domain" description="ABC transmembrane type-1" evidence="12">
    <location>
        <begin position="88"/>
        <end position="308"/>
    </location>
</feature>
<feature type="transmembrane region" description="Helical" evidence="9">
    <location>
        <begin position="575"/>
        <end position="599"/>
    </location>
</feature>
<feature type="region of interest" description="Disordered" evidence="11">
    <location>
        <begin position="1"/>
        <end position="27"/>
    </location>
</feature>
<dbReference type="PANTHER" id="PTHR30425">
    <property type="entry name" value="PHOSPHATE TRANSPORT SYSTEM PERMEASE PROTEIN PST"/>
    <property type="match status" value="1"/>
</dbReference>
<feature type="transmembrane region" description="Helical" evidence="9">
    <location>
        <begin position="164"/>
        <end position="190"/>
    </location>
</feature>
<reference evidence="13" key="1">
    <citation type="journal article" date="2014" name="Int. J. Syst. Evol. Microbiol.">
        <title>Complete genome sequence of Corynebacterium casei LMG S-19264T (=DSM 44701T), isolated from a smear-ripened cheese.</title>
        <authorList>
            <consortium name="US DOE Joint Genome Institute (JGI-PGF)"/>
            <person name="Walter F."/>
            <person name="Albersmeier A."/>
            <person name="Kalinowski J."/>
            <person name="Ruckert C."/>
        </authorList>
    </citation>
    <scope>NUCLEOTIDE SEQUENCE</scope>
    <source>
        <strain evidence="13">JCM 4122</strain>
    </source>
</reference>
<feature type="transmembrane region" description="Helical" evidence="9">
    <location>
        <begin position="458"/>
        <end position="478"/>
    </location>
</feature>
<dbReference type="InterPro" id="IPR011864">
    <property type="entry name" value="Phosphate_PstC"/>
</dbReference>
<dbReference type="GO" id="GO:0005886">
    <property type="term" value="C:plasma membrane"/>
    <property type="evidence" value="ECO:0007669"/>
    <property type="project" value="UniProtKB-SubCell"/>
</dbReference>
<keyword evidence="14" id="KW-1185">Reference proteome</keyword>
<feature type="compositionally biased region" description="Low complexity" evidence="11">
    <location>
        <begin position="10"/>
        <end position="23"/>
    </location>
</feature>
<evidence type="ECO:0000256" key="8">
    <source>
        <dbReference type="ARBA" id="ARBA00023136"/>
    </source>
</evidence>
<keyword evidence="4 10" id="KW-1003">Cell membrane</keyword>
<evidence type="ECO:0000256" key="7">
    <source>
        <dbReference type="ARBA" id="ARBA00022989"/>
    </source>
</evidence>
<feature type="transmembrane region" description="Helical" evidence="9">
    <location>
        <begin position="342"/>
        <end position="367"/>
    </location>
</feature>
<dbReference type="SUPFAM" id="SSF161098">
    <property type="entry name" value="MetI-like"/>
    <property type="match status" value="2"/>
</dbReference>
<gene>
    <name evidence="13" type="ORF">GCM10017667_76600</name>
</gene>
<feature type="transmembrane region" description="Helical" evidence="9">
    <location>
        <begin position="286"/>
        <end position="308"/>
    </location>
</feature>
<dbReference type="GO" id="GO:0005315">
    <property type="term" value="F:phosphate transmembrane transporter activity"/>
    <property type="evidence" value="ECO:0007669"/>
    <property type="project" value="InterPro"/>
</dbReference>
<dbReference type="InterPro" id="IPR035906">
    <property type="entry name" value="MetI-like_sf"/>
</dbReference>
<evidence type="ECO:0000256" key="6">
    <source>
        <dbReference type="ARBA" id="ARBA00022692"/>
    </source>
</evidence>
<dbReference type="InterPro" id="IPR000515">
    <property type="entry name" value="MetI-like"/>
</dbReference>
<keyword evidence="8 9" id="KW-0472">Membrane</keyword>
<evidence type="ECO:0000256" key="4">
    <source>
        <dbReference type="ARBA" id="ARBA00022475"/>
    </source>
</evidence>
<organism evidence="13 14">
    <name type="scientific">Streptomyces filamentosus</name>
    <name type="common">Streptomyces roseosporus</name>
    <dbReference type="NCBI Taxonomy" id="67294"/>
    <lineage>
        <taxon>Bacteria</taxon>
        <taxon>Bacillati</taxon>
        <taxon>Actinomycetota</taxon>
        <taxon>Actinomycetes</taxon>
        <taxon>Kitasatosporales</taxon>
        <taxon>Streptomycetaceae</taxon>
        <taxon>Streptomyces</taxon>
    </lineage>
</organism>
<comment type="caution">
    <text evidence="10">Lacks conserved residue(s) required for the propagation of feature annotation.</text>
</comment>
<sequence length="611" mass="62640">MGLTLERPARAPGPRAVPRPSRGSGRGSRARWVWTWAYSGVLSVLLTVAVLLGYLLTGLASGTVDWPALLTSATWNPGNLAFGGLAMIYGSAVVCVLALVLAVPAGWAAAVALSEYLPPRLAKPLRLSVELLAAVPSIVYGLIGIMVIRPFVAGLGGVPGGDSLLAAGIVLAVMIMPTIVAVSVDALAAVPGRYREAAYALGLTRREVVRSAVLPQARPGMRAGVLLGLARALGEAIAVFMVVGRADGRLPRSAGELLDSLPRPGQTLTTKLAGPEPMLAGTSGPYFAALCGLGVILLALVAAATVWGTRGGGARTPRPPRLRRSSAWLRVPKDRAATAVRLGALLLPGALLAGMLGILLVRGGAALNPVFWFSPSEGAAGGGIRDQILGTLLLLATTAVIALPLGYGAGVVIGTHASARTARVLETLTVAIGGTPTILLGLAGYVLLCTTMGWGRSWLAGAVVLVPVVVPVIALTTAGRIRGMPPETTEAALALGLTRAQYVRSVVVPYTWPATLTGLLLGLARAAGETAPLIFTATVFFGAPAFPTGVVNAPVQALPTHIFTLSQDSGAPEAIAQAWGSALVLVLITAGLLTLAVLLRNRFEGARRWTT</sequence>
<dbReference type="PROSITE" id="PS50928">
    <property type="entry name" value="ABC_TM1"/>
    <property type="match status" value="2"/>
</dbReference>
<protein>
    <recommendedName>
        <fullName evidence="10">Phosphate transport system permease protein</fullName>
    </recommendedName>
</protein>
<evidence type="ECO:0000313" key="14">
    <source>
        <dbReference type="Proteomes" id="UP000632849"/>
    </source>
</evidence>
<feature type="transmembrane region" description="Helical" evidence="9">
    <location>
        <begin position="387"/>
        <end position="413"/>
    </location>
</feature>
<feature type="transmembrane region" description="Helical" evidence="9">
    <location>
        <begin position="425"/>
        <end position="446"/>
    </location>
</feature>
<feature type="domain" description="ABC transmembrane type-1" evidence="12">
    <location>
        <begin position="388"/>
        <end position="596"/>
    </location>
</feature>
<dbReference type="NCBIfam" id="TIGR02138">
    <property type="entry name" value="phosphate_pstC"/>
    <property type="match status" value="1"/>
</dbReference>
<comment type="caution">
    <text evidence="13">The sequence shown here is derived from an EMBL/GenBank/DDBJ whole genome shotgun (WGS) entry which is preliminary data.</text>
</comment>
<dbReference type="CDD" id="cd06261">
    <property type="entry name" value="TM_PBP2"/>
    <property type="match status" value="2"/>
</dbReference>
<keyword evidence="5 10" id="KW-0592">Phosphate transport</keyword>
<name>A0A919BZ88_STRFL</name>
<dbReference type="Pfam" id="PF00528">
    <property type="entry name" value="BPD_transp_1"/>
    <property type="match status" value="2"/>
</dbReference>
<proteinExistence type="inferred from homology"/>
<reference evidence="13" key="2">
    <citation type="submission" date="2020-09" db="EMBL/GenBank/DDBJ databases">
        <authorList>
            <person name="Sun Q."/>
            <person name="Ohkuma M."/>
        </authorList>
    </citation>
    <scope>NUCLEOTIDE SEQUENCE</scope>
    <source>
        <strain evidence="13">JCM 4122</strain>
    </source>
</reference>
<accession>A0A919BZ88</accession>
<feature type="transmembrane region" description="Helical" evidence="9">
    <location>
        <begin position="80"/>
        <end position="110"/>
    </location>
</feature>
<dbReference type="RefSeq" id="WP_190044756.1">
    <property type="nucleotide sequence ID" value="NZ_BNBE01000004.1"/>
</dbReference>
<evidence type="ECO:0000256" key="9">
    <source>
        <dbReference type="RuleBase" id="RU363032"/>
    </source>
</evidence>
<keyword evidence="3 9" id="KW-0813">Transport</keyword>